<dbReference type="Pfam" id="PF12511">
    <property type="entry name" value="DUF3716"/>
    <property type="match status" value="1"/>
</dbReference>
<feature type="region of interest" description="Disordered" evidence="1">
    <location>
        <begin position="1"/>
        <end position="31"/>
    </location>
</feature>
<gene>
    <name evidence="2" type="ORF">MKZ38_006421</name>
</gene>
<evidence type="ECO:0000313" key="2">
    <source>
        <dbReference type="EMBL" id="KAJ2895484.1"/>
    </source>
</evidence>
<evidence type="ECO:0000313" key="3">
    <source>
        <dbReference type="Proteomes" id="UP001201980"/>
    </source>
</evidence>
<sequence length="339" mass="36971">MADQQIPAPNNQGQQAGVTRGNPNGPFAGQDQQAAAGINVPVAWDHMRANGFVVLPWDQIRANPIIERGLGDVAFAPVVRNVALRDPDQKARLDLSRQGSTIDPTALPDSQARRTLNGLRSHLVYITGEKEDTPCDVDEKGRCGPNKGKFVDCILPRPEEKQLFRNICANCLTKGIGNHCTKRSARAAPGPPDAPPAAPGVVPGQQQIIDAYTQHLHPSALWMLRKLFTKVHGGNYAVRSMKNKIKDRLDGVQWPFPEDHVLAGPYTRDVYTGYGAFAAQMTATENAANNDTKGGELEFLVSVMGLYVANTSDTTDILRNMAVRDMGVVWSLFAWKGQQ</sequence>
<dbReference type="EMBL" id="JAKWBI020000399">
    <property type="protein sequence ID" value="KAJ2895484.1"/>
    <property type="molecule type" value="Genomic_DNA"/>
</dbReference>
<dbReference type="AlphaFoldDB" id="A0AAD5WNQ3"/>
<reference evidence="2" key="1">
    <citation type="submission" date="2022-07" db="EMBL/GenBank/DDBJ databases">
        <title>Draft genome sequence of Zalerion maritima ATCC 34329, a (micro)plastics degrading marine fungus.</title>
        <authorList>
            <person name="Paco A."/>
            <person name="Goncalves M.F.M."/>
            <person name="Rocha-Santos T.A.P."/>
            <person name="Alves A."/>
        </authorList>
    </citation>
    <scope>NUCLEOTIDE SEQUENCE</scope>
    <source>
        <strain evidence="2">ATCC 34329</strain>
    </source>
</reference>
<comment type="caution">
    <text evidence="2">The sequence shown here is derived from an EMBL/GenBank/DDBJ whole genome shotgun (WGS) entry which is preliminary data.</text>
</comment>
<dbReference type="Proteomes" id="UP001201980">
    <property type="component" value="Unassembled WGS sequence"/>
</dbReference>
<protein>
    <submittedName>
        <fullName evidence="2">Uncharacterized protein</fullName>
    </submittedName>
</protein>
<accession>A0AAD5WNQ3</accession>
<keyword evidence="3" id="KW-1185">Reference proteome</keyword>
<proteinExistence type="predicted"/>
<evidence type="ECO:0000256" key="1">
    <source>
        <dbReference type="SAM" id="MobiDB-lite"/>
    </source>
</evidence>
<dbReference type="InterPro" id="IPR022190">
    <property type="entry name" value="DUF3716"/>
</dbReference>
<feature type="compositionally biased region" description="Polar residues" evidence="1">
    <location>
        <begin position="7"/>
        <end position="17"/>
    </location>
</feature>
<name>A0AAD5WNQ3_9PEZI</name>
<organism evidence="2 3">
    <name type="scientific">Zalerion maritima</name>
    <dbReference type="NCBI Taxonomy" id="339359"/>
    <lineage>
        <taxon>Eukaryota</taxon>
        <taxon>Fungi</taxon>
        <taxon>Dikarya</taxon>
        <taxon>Ascomycota</taxon>
        <taxon>Pezizomycotina</taxon>
        <taxon>Sordariomycetes</taxon>
        <taxon>Lulworthiomycetidae</taxon>
        <taxon>Lulworthiales</taxon>
        <taxon>Lulworthiaceae</taxon>
        <taxon>Zalerion</taxon>
    </lineage>
</organism>